<organism evidence="2 3">
    <name type="scientific">Hymenobacter sediminicola</name>
    <dbReference type="NCBI Taxonomy" id="2761579"/>
    <lineage>
        <taxon>Bacteria</taxon>
        <taxon>Pseudomonadati</taxon>
        <taxon>Bacteroidota</taxon>
        <taxon>Cytophagia</taxon>
        <taxon>Cytophagales</taxon>
        <taxon>Hymenobacteraceae</taxon>
        <taxon>Hymenobacter</taxon>
    </lineage>
</organism>
<keyword evidence="1" id="KW-0472">Membrane</keyword>
<dbReference type="KEGG" id="hsk:H4317_07305"/>
<sequence>MYDGILRRPFLFEHWHKGFVAALAIWLPAFSVATWAELGTEAAVWVASGVSCVVVLSVLTYREGFSLNTTTQQYRSYIWVAGLRFGKWQPLPPVSGLLLRPYTTTHFLPTTAGKSNITRLNTPAPTTQMGLVTREYKWQGLLQVKDSPIGIITAYTDYEDAVCIATKLATVTGLEVATAHA</sequence>
<keyword evidence="1" id="KW-1133">Transmembrane helix</keyword>
<evidence type="ECO:0000256" key="1">
    <source>
        <dbReference type="SAM" id="Phobius"/>
    </source>
</evidence>
<reference evidence="2 3" key="1">
    <citation type="submission" date="2020-08" db="EMBL/GenBank/DDBJ databases">
        <title>Hymenobacter sp. S2-20-2 genome sequencing.</title>
        <authorList>
            <person name="Jin L."/>
        </authorList>
    </citation>
    <scope>NUCLEOTIDE SEQUENCE [LARGE SCALE GENOMIC DNA]</scope>
    <source>
        <strain evidence="2 3">S2-20-2</strain>
    </source>
</reference>
<protein>
    <submittedName>
        <fullName evidence="2">Uncharacterized protein</fullName>
    </submittedName>
</protein>
<evidence type="ECO:0000313" key="3">
    <source>
        <dbReference type="Proteomes" id="UP000515489"/>
    </source>
</evidence>
<keyword evidence="3" id="KW-1185">Reference proteome</keyword>
<dbReference type="RefSeq" id="WP_185889469.1">
    <property type="nucleotide sequence ID" value="NZ_CP060202.1"/>
</dbReference>
<accession>A0A7G7WB50</accession>
<dbReference type="EMBL" id="CP060202">
    <property type="protein sequence ID" value="QNH63593.1"/>
    <property type="molecule type" value="Genomic_DNA"/>
</dbReference>
<feature type="transmembrane region" description="Helical" evidence="1">
    <location>
        <begin position="18"/>
        <end position="36"/>
    </location>
</feature>
<proteinExistence type="predicted"/>
<gene>
    <name evidence="2" type="ORF">H4317_07305</name>
</gene>
<evidence type="ECO:0000313" key="2">
    <source>
        <dbReference type="EMBL" id="QNH63593.1"/>
    </source>
</evidence>
<dbReference type="AlphaFoldDB" id="A0A7G7WB50"/>
<name>A0A7G7WB50_9BACT</name>
<dbReference type="Proteomes" id="UP000515489">
    <property type="component" value="Chromosome"/>
</dbReference>
<feature type="transmembrane region" description="Helical" evidence="1">
    <location>
        <begin position="42"/>
        <end position="61"/>
    </location>
</feature>
<keyword evidence="1" id="KW-0812">Transmembrane</keyword>